<proteinExistence type="predicted"/>
<evidence type="ECO:0000313" key="2">
    <source>
        <dbReference type="Proteomes" id="UP001487740"/>
    </source>
</evidence>
<keyword evidence="2" id="KW-1185">Reference proteome</keyword>
<reference evidence="1 2" key="1">
    <citation type="submission" date="2023-03" db="EMBL/GenBank/DDBJ databases">
        <title>High-quality genome of Scylla paramamosain provides insights in environmental adaptation.</title>
        <authorList>
            <person name="Zhang L."/>
        </authorList>
    </citation>
    <scope>NUCLEOTIDE SEQUENCE [LARGE SCALE GENOMIC DNA]</scope>
    <source>
        <strain evidence="1">LZ_2023a</strain>
        <tissue evidence="1">Muscle</tissue>
    </source>
</reference>
<sequence length="94" mass="10071">MASYLSAPHPSLLVFLDLAWRGEVHGRVYIRLNLLVPLARQFLLLCSGQQGPSYAGTSLLKFMGGPDLLLREGLACSVSVGSERGCAVSLVARV</sequence>
<organism evidence="1 2">
    <name type="scientific">Scylla paramamosain</name>
    <name type="common">Mud crab</name>
    <dbReference type="NCBI Taxonomy" id="85552"/>
    <lineage>
        <taxon>Eukaryota</taxon>
        <taxon>Metazoa</taxon>
        <taxon>Ecdysozoa</taxon>
        <taxon>Arthropoda</taxon>
        <taxon>Crustacea</taxon>
        <taxon>Multicrustacea</taxon>
        <taxon>Malacostraca</taxon>
        <taxon>Eumalacostraca</taxon>
        <taxon>Eucarida</taxon>
        <taxon>Decapoda</taxon>
        <taxon>Pleocyemata</taxon>
        <taxon>Brachyura</taxon>
        <taxon>Eubrachyura</taxon>
        <taxon>Portunoidea</taxon>
        <taxon>Portunidae</taxon>
        <taxon>Portuninae</taxon>
        <taxon>Scylla</taxon>
    </lineage>
</organism>
<name>A0AAW0T970_SCYPA</name>
<comment type="caution">
    <text evidence="1">The sequence shown here is derived from an EMBL/GenBank/DDBJ whole genome shotgun (WGS) entry which is preliminary data.</text>
</comment>
<gene>
    <name evidence="1" type="ORF">O3P69_009129</name>
</gene>
<dbReference type="EMBL" id="JARAKH010000035">
    <property type="protein sequence ID" value="KAK8384178.1"/>
    <property type="molecule type" value="Genomic_DNA"/>
</dbReference>
<evidence type="ECO:0000313" key="1">
    <source>
        <dbReference type="EMBL" id="KAK8384178.1"/>
    </source>
</evidence>
<accession>A0AAW0T970</accession>
<dbReference type="Proteomes" id="UP001487740">
    <property type="component" value="Unassembled WGS sequence"/>
</dbReference>
<protein>
    <submittedName>
        <fullName evidence="1">Uncharacterized protein</fullName>
    </submittedName>
</protein>
<dbReference type="AlphaFoldDB" id="A0AAW0T970"/>